<keyword evidence="1 4" id="KW-0479">Metal-binding</keyword>
<feature type="zinc finger region" description="C3H1-type" evidence="4">
    <location>
        <begin position="81"/>
        <end position="118"/>
    </location>
</feature>
<dbReference type="EMBL" id="LK391708">
    <property type="protein sequence ID" value="CDR95971.1"/>
    <property type="molecule type" value="Genomic_DNA"/>
</dbReference>
<dbReference type="RefSeq" id="XP_012768157.1">
    <property type="nucleotide sequence ID" value="XM_012912703.1"/>
</dbReference>
<dbReference type="OMA" id="KCHYGRR"/>
<evidence type="ECO:0000313" key="7">
    <source>
        <dbReference type="EMBL" id="CDR95971.1"/>
    </source>
</evidence>
<accession>A0A061D5H3</accession>
<evidence type="ECO:0000313" key="8">
    <source>
        <dbReference type="Proteomes" id="UP000033188"/>
    </source>
</evidence>
<keyword evidence="8" id="KW-1185">Reference proteome</keyword>
<dbReference type="PANTHER" id="PTHR14493:SF50">
    <property type="entry name" value="RING FINGER PROTEIN UNKEMPT"/>
    <property type="match status" value="1"/>
</dbReference>
<protein>
    <submittedName>
        <fullName evidence="7">Zinc finger domain containing protein,putative</fullName>
    </submittedName>
</protein>
<evidence type="ECO:0000256" key="2">
    <source>
        <dbReference type="ARBA" id="ARBA00022771"/>
    </source>
</evidence>
<feature type="domain" description="C3H1-type" evidence="6">
    <location>
        <begin position="81"/>
        <end position="118"/>
    </location>
</feature>
<organism evidence="7 8">
    <name type="scientific">Babesia bigemina</name>
    <dbReference type="NCBI Taxonomy" id="5866"/>
    <lineage>
        <taxon>Eukaryota</taxon>
        <taxon>Sar</taxon>
        <taxon>Alveolata</taxon>
        <taxon>Apicomplexa</taxon>
        <taxon>Aconoidasida</taxon>
        <taxon>Piroplasmida</taxon>
        <taxon>Babesiidae</taxon>
        <taxon>Babesia</taxon>
    </lineage>
</organism>
<keyword evidence="3 4" id="KW-0862">Zinc</keyword>
<feature type="region of interest" description="Disordered" evidence="5">
    <location>
        <begin position="1"/>
        <end position="33"/>
    </location>
</feature>
<feature type="zinc finger region" description="C3H1-type" evidence="4">
    <location>
        <begin position="44"/>
        <end position="71"/>
    </location>
</feature>
<dbReference type="GO" id="GO:0008270">
    <property type="term" value="F:zinc ion binding"/>
    <property type="evidence" value="ECO:0007669"/>
    <property type="project" value="UniProtKB-KW"/>
</dbReference>
<evidence type="ECO:0000256" key="5">
    <source>
        <dbReference type="SAM" id="MobiDB-lite"/>
    </source>
</evidence>
<dbReference type="OrthoDB" id="20534at2759"/>
<reference evidence="8" key="1">
    <citation type="submission" date="2014-06" db="EMBL/GenBank/DDBJ databases">
        <authorList>
            <person name="Aslett M."/>
            <person name="De Silva N."/>
        </authorList>
    </citation>
    <scope>NUCLEOTIDE SEQUENCE [LARGE SCALE GENOMIC DNA]</scope>
    <source>
        <strain evidence="8">Bond</strain>
    </source>
</reference>
<dbReference type="InterPro" id="IPR000571">
    <property type="entry name" value="Znf_CCCH"/>
</dbReference>
<dbReference type="AlphaFoldDB" id="A0A061D5H3"/>
<name>A0A061D5H3_BABBI</name>
<gene>
    <name evidence="7" type="ORF">BBBOND_0211180</name>
</gene>
<dbReference type="GeneID" id="24564512"/>
<feature type="domain" description="C3H1-type" evidence="6">
    <location>
        <begin position="44"/>
        <end position="71"/>
    </location>
</feature>
<dbReference type="Gene3D" id="3.30.1370.210">
    <property type="match status" value="1"/>
</dbReference>
<dbReference type="VEuPathDB" id="PiroplasmaDB:BBBOND_0211180"/>
<feature type="compositionally biased region" description="Low complexity" evidence="5">
    <location>
        <begin position="173"/>
        <end position="185"/>
    </location>
</feature>
<dbReference type="KEGG" id="bbig:BBBOND_0211180"/>
<evidence type="ECO:0000259" key="6">
    <source>
        <dbReference type="PROSITE" id="PS50103"/>
    </source>
</evidence>
<dbReference type="PROSITE" id="PS50103">
    <property type="entry name" value="ZF_C3H1"/>
    <property type="match status" value="2"/>
</dbReference>
<evidence type="ECO:0000256" key="4">
    <source>
        <dbReference type="PROSITE-ProRule" id="PRU00723"/>
    </source>
</evidence>
<proteinExistence type="predicted"/>
<dbReference type="SMART" id="SM00356">
    <property type="entry name" value="ZnF_C3H1"/>
    <property type="match status" value="3"/>
</dbReference>
<feature type="compositionally biased region" description="Basic and acidic residues" evidence="5">
    <location>
        <begin position="154"/>
        <end position="172"/>
    </location>
</feature>
<dbReference type="PANTHER" id="PTHR14493">
    <property type="entry name" value="UNKEMPT FAMILY MEMBER"/>
    <property type="match status" value="1"/>
</dbReference>
<evidence type="ECO:0000256" key="3">
    <source>
        <dbReference type="ARBA" id="ARBA00022833"/>
    </source>
</evidence>
<keyword evidence="2 4" id="KW-0863">Zinc-finger</keyword>
<feature type="region of interest" description="Disordered" evidence="5">
    <location>
        <begin position="154"/>
        <end position="188"/>
    </location>
</feature>
<sequence>MAKACHQQVLAHPSPKADGSAKRQPDAGSQAPKHVCLSGKELEEFRTRQCPMYVKGACSDSIRCSMSHSETWPRRNPSLFKYDYKLCPNIQFLRTENKMQLQGKCHYGRRCKFSHSKEEQLYHPDLYKTRMCLNYPACKGYFCPFAHSKAEMRDRKEGGGSANKDKAPKAAEPEQAAPAAAPARAQLEETQYASTEPKMKEMQSQMISEAWSSLYNAEYKNADYKFLDVNSLNSTVGSPNTVTTQEMSANIDFDINATFEDTLLGHEDVTDLEERNLRFLNAYFARRVRDLDENQAAVSSTITTAPQRKQPANVVCNSRDNQAVEDDDEDGWLEDVLQTGLQLLRQDTYEPLNREPTSSQSPCPVCKRSREVCNHRDRLAQSSWM</sequence>
<dbReference type="Proteomes" id="UP000033188">
    <property type="component" value="Chromosome 2"/>
</dbReference>
<dbReference type="InterPro" id="IPR045234">
    <property type="entry name" value="Unkempt-like"/>
</dbReference>
<evidence type="ECO:0000256" key="1">
    <source>
        <dbReference type="ARBA" id="ARBA00022723"/>
    </source>
</evidence>